<evidence type="ECO:0000256" key="1">
    <source>
        <dbReference type="SAM" id="Phobius"/>
    </source>
</evidence>
<evidence type="ECO:0000313" key="3">
    <source>
        <dbReference type="Proteomes" id="UP000233551"/>
    </source>
</evidence>
<dbReference type="Proteomes" id="UP000233551">
    <property type="component" value="Unassembled WGS sequence"/>
</dbReference>
<name>A0A2I0HNE2_PUNGR</name>
<keyword evidence="1" id="KW-1133">Transmembrane helix</keyword>
<keyword evidence="3" id="KW-1185">Reference proteome</keyword>
<keyword evidence="1" id="KW-0812">Transmembrane</keyword>
<proteinExistence type="predicted"/>
<comment type="caution">
    <text evidence="2">The sequence shown here is derived from an EMBL/GenBank/DDBJ whole genome shotgun (WGS) entry which is preliminary data.</text>
</comment>
<feature type="transmembrane region" description="Helical" evidence="1">
    <location>
        <begin position="20"/>
        <end position="40"/>
    </location>
</feature>
<evidence type="ECO:0000313" key="2">
    <source>
        <dbReference type="EMBL" id="PKI33242.1"/>
    </source>
</evidence>
<accession>A0A2I0HNE2</accession>
<dbReference type="EMBL" id="PGOL01006824">
    <property type="protein sequence ID" value="PKI33242.1"/>
    <property type="molecule type" value="Genomic_DNA"/>
</dbReference>
<reference evidence="2 3" key="1">
    <citation type="submission" date="2017-11" db="EMBL/GenBank/DDBJ databases">
        <title>De-novo sequencing of pomegranate (Punica granatum L.) genome.</title>
        <authorList>
            <person name="Akparov Z."/>
            <person name="Amiraslanov A."/>
            <person name="Hajiyeva S."/>
            <person name="Abbasov M."/>
            <person name="Kaur K."/>
            <person name="Hamwieh A."/>
            <person name="Solovyev V."/>
            <person name="Salamov A."/>
            <person name="Braich B."/>
            <person name="Kosarev P."/>
            <person name="Mahmoud A."/>
            <person name="Hajiyev E."/>
            <person name="Babayeva S."/>
            <person name="Izzatullayeva V."/>
            <person name="Mammadov A."/>
            <person name="Mammadov A."/>
            <person name="Sharifova S."/>
            <person name="Ojaghi J."/>
            <person name="Eynullazada K."/>
            <person name="Bayramov B."/>
            <person name="Abdulazimova A."/>
            <person name="Shahmuradov I."/>
        </authorList>
    </citation>
    <scope>NUCLEOTIDE SEQUENCE [LARGE SCALE GENOMIC DNA]</scope>
    <source>
        <strain evidence="3">cv. AG2017</strain>
        <tissue evidence="2">Leaf</tissue>
    </source>
</reference>
<protein>
    <submittedName>
        <fullName evidence="2">Uncharacterized protein</fullName>
    </submittedName>
</protein>
<keyword evidence="1" id="KW-0472">Membrane</keyword>
<dbReference type="AlphaFoldDB" id="A0A2I0HNE2"/>
<gene>
    <name evidence="2" type="ORF">CRG98_046364</name>
</gene>
<organism evidence="2 3">
    <name type="scientific">Punica granatum</name>
    <name type="common">Pomegranate</name>
    <dbReference type="NCBI Taxonomy" id="22663"/>
    <lineage>
        <taxon>Eukaryota</taxon>
        <taxon>Viridiplantae</taxon>
        <taxon>Streptophyta</taxon>
        <taxon>Embryophyta</taxon>
        <taxon>Tracheophyta</taxon>
        <taxon>Spermatophyta</taxon>
        <taxon>Magnoliopsida</taxon>
        <taxon>eudicotyledons</taxon>
        <taxon>Gunneridae</taxon>
        <taxon>Pentapetalae</taxon>
        <taxon>rosids</taxon>
        <taxon>malvids</taxon>
        <taxon>Myrtales</taxon>
        <taxon>Lythraceae</taxon>
        <taxon>Punica</taxon>
    </lineage>
</organism>
<sequence>MQRMQKQRLVLRNGAGRRGWALGIGSWLWCSGMNGLITVFTGDAVACECCHSEAGLWVGLTLGTKTHLVSVESEDCTWLSRRDGHLISRVNGGKRMRSRRMFFSFGSPERPVENFCFGDANEIPFSKASMRGLQGSCWPCDRGCPDMSVERGCPGLRGLRRTPFLTVSLCGWCP</sequence>